<proteinExistence type="predicted"/>
<evidence type="ECO:0000313" key="3">
    <source>
        <dbReference type="Proteomes" id="UP000603453"/>
    </source>
</evidence>
<dbReference type="Proteomes" id="UP000603453">
    <property type="component" value="Unassembled WGS sequence"/>
</dbReference>
<dbReference type="EMBL" id="JAEPRD010000123">
    <property type="protein sequence ID" value="KAG2197721.1"/>
    <property type="molecule type" value="Genomic_DNA"/>
</dbReference>
<evidence type="ECO:0000313" key="2">
    <source>
        <dbReference type="EMBL" id="KAG2197721.1"/>
    </source>
</evidence>
<organism evidence="2 3">
    <name type="scientific">Mucor saturninus</name>
    <dbReference type="NCBI Taxonomy" id="64648"/>
    <lineage>
        <taxon>Eukaryota</taxon>
        <taxon>Fungi</taxon>
        <taxon>Fungi incertae sedis</taxon>
        <taxon>Mucoromycota</taxon>
        <taxon>Mucoromycotina</taxon>
        <taxon>Mucoromycetes</taxon>
        <taxon>Mucorales</taxon>
        <taxon>Mucorineae</taxon>
        <taxon>Mucoraceae</taxon>
        <taxon>Mucor</taxon>
    </lineage>
</organism>
<protein>
    <submittedName>
        <fullName evidence="2">Uncharacterized protein</fullName>
    </submittedName>
</protein>
<dbReference type="AlphaFoldDB" id="A0A8H7UT74"/>
<evidence type="ECO:0000256" key="1">
    <source>
        <dbReference type="SAM" id="Coils"/>
    </source>
</evidence>
<keyword evidence="1" id="KW-0175">Coiled coil</keyword>
<keyword evidence="3" id="KW-1185">Reference proteome</keyword>
<sequence length="131" mass="15444">MQTSPFIVRQNRSASDLHDLEEVEEDLKTSKLANQQLMRDIETFKNEAEKAKVVSQNFQVDIYKLTTRLINTEKELKDTHTNLNQQIKSAKLRENELLATLKQKENELEGRIKRRDDTIEYVNSKLRAREK</sequence>
<accession>A0A8H7UT74</accession>
<gene>
    <name evidence="2" type="ORF">INT47_007955</name>
</gene>
<feature type="coiled-coil region" evidence="1">
    <location>
        <begin position="20"/>
        <end position="107"/>
    </location>
</feature>
<name>A0A8H7UT74_9FUNG</name>
<comment type="caution">
    <text evidence="2">The sequence shown here is derived from an EMBL/GenBank/DDBJ whole genome shotgun (WGS) entry which is preliminary data.</text>
</comment>
<reference evidence="2" key="1">
    <citation type="submission" date="2020-12" db="EMBL/GenBank/DDBJ databases">
        <title>Metabolic potential, ecology and presence of endohyphal bacteria is reflected in genomic diversity of Mucoromycotina.</title>
        <authorList>
            <person name="Muszewska A."/>
            <person name="Okrasinska A."/>
            <person name="Steczkiewicz K."/>
            <person name="Drgas O."/>
            <person name="Orlowska M."/>
            <person name="Perlinska-Lenart U."/>
            <person name="Aleksandrzak-Piekarczyk T."/>
            <person name="Szatraj K."/>
            <person name="Zielenkiewicz U."/>
            <person name="Pilsyk S."/>
            <person name="Malc E."/>
            <person name="Mieczkowski P."/>
            <person name="Kruszewska J.S."/>
            <person name="Biernat P."/>
            <person name="Pawlowska J."/>
        </authorList>
    </citation>
    <scope>NUCLEOTIDE SEQUENCE</scope>
    <source>
        <strain evidence="2">WA0000017839</strain>
    </source>
</reference>